<sequence length="558" mass="58462">MKTTRQRLAALTLCLLTLASVTVAIAPAAGQTAGNDDGASNVTELDASFEYDSVDGCNPHVEGEWNSLTLTANAEAYAVTFHADGLDAEELVNIFDDGLDAAEPDISAVERVDDETVRLRVRSRNATLPANFSNVDTGDYEFVFEAGENATATATVTKAEVSCVRAEFLRGGSYESGRSGVVTVPIWLDETDEARVSITGSDLSLSADIVDGNDDGIVTLGLNTHLVGRDAPDDGHGRSYWTRQGLTVRDSADSIADIALDDVPGGDDPLPTGEYELAVDRERIDYTLATAPLSITDSAAADFESWMGPADTLANATAGDLRRAIANGTLVDNESVSNGSALVYEIQSASVFGPLEAAVSQYDGSDRYAQAFFDIAADRELSTVPGNPVTFDIAADSGARIDLRETYRNDGLVFAPDRDNRTLYVGLRTDRLTVRNGTAVGSGQEFEANLIINGEISRQPVTFRGVNATLALPSTPQTPVAPTPDDTATERDRSPTPDTPGSTTVGGVTVETPTSATADSTGESPDATTAVTGPGFGVAGVLFAVLALSGLAAGRNRD</sequence>
<keyword evidence="2" id="KW-0812">Transmembrane</keyword>
<evidence type="ECO:0000313" key="4">
    <source>
        <dbReference type="Proteomes" id="UP000199076"/>
    </source>
</evidence>
<proteinExistence type="predicted"/>
<dbReference type="Proteomes" id="UP000199076">
    <property type="component" value="Unassembled WGS sequence"/>
</dbReference>
<dbReference type="EMBL" id="FNBK01000005">
    <property type="protein sequence ID" value="SDF27290.1"/>
    <property type="molecule type" value="Genomic_DNA"/>
</dbReference>
<feature type="compositionally biased region" description="Low complexity" evidence="1">
    <location>
        <begin position="499"/>
        <end position="515"/>
    </location>
</feature>
<name>A0A1G7JQR0_9EURY</name>
<feature type="compositionally biased region" description="Low complexity" evidence="1">
    <location>
        <begin position="475"/>
        <end position="486"/>
    </location>
</feature>
<accession>A0A1G7JQR0</accession>
<keyword evidence="4" id="KW-1185">Reference proteome</keyword>
<gene>
    <name evidence="3" type="ORF">SAMN05216218_10532</name>
</gene>
<evidence type="ECO:0000256" key="2">
    <source>
        <dbReference type="SAM" id="Phobius"/>
    </source>
</evidence>
<feature type="compositionally biased region" description="Polar residues" evidence="1">
    <location>
        <begin position="516"/>
        <end position="529"/>
    </location>
</feature>
<feature type="region of interest" description="Disordered" evidence="1">
    <location>
        <begin position="469"/>
        <end position="529"/>
    </location>
</feature>
<feature type="transmembrane region" description="Helical" evidence="2">
    <location>
        <begin position="535"/>
        <end position="554"/>
    </location>
</feature>
<reference evidence="4" key="1">
    <citation type="submission" date="2016-10" db="EMBL/GenBank/DDBJ databases">
        <authorList>
            <person name="Varghese N."/>
            <person name="Submissions S."/>
        </authorList>
    </citation>
    <scope>NUCLEOTIDE SEQUENCE [LARGE SCALE GENOMIC DNA]</scope>
    <source>
        <strain evidence="4">IBRC-M 10760</strain>
    </source>
</reference>
<dbReference type="RefSeq" id="WP_092690170.1">
    <property type="nucleotide sequence ID" value="NZ_FNBK01000005.1"/>
</dbReference>
<dbReference type="AlphaFoldDB" id="A0A1G7JQR0"/>
<keyword evidence="2" id="KW-1133">Transmembrane helix</keyword>
<organism evidence="3 4">
    <name type="scientific">Halorientalis regularis</name>
    <dbReference type="NCBI Taxonomy" id="660518"/>
    <lineage>
        <taxon>Archaea</taxon>
        <taxon>Methanobacteriati</taxon>
        <taxon>Methanobacteriota</taxon>
        <taxon>Stenosarchaea group</taxon>
        <taxon>Halobacteria</taxon>
        <taxon>Halobacteriales</taxon>
        <taxon>Haloarculaceae</taxon>
        <taxon>Halorientalis</taxon>
    </lineage>
</organism>
<keyword evidence="2" id="KW-0472">Membrane</keyword>
<evidence type="ECO:0000256" key="1">
    <source>
        <dbReference type="SAM" id="MobiDB-lite"/>
    </source>
</evidence>
<evidence type="ECO:0000313" key="3">
    <source>
        <dbReference type="EMBL" id="SDF27290.1"/>
    </source>
</evidence>
<protein>
    <submittedName>
        <fullName evidence="3">Uncharacterized protein</fullName>
    </submittedName>
</protein>
<dbReference type="OrthoDB" id="325633at2157"/>